<protein>
    <submittedName>
        <fullName evidence="1">Uncharacterized protein</fullName>
    </submittedName>
</protein>
<comment type="caution">
    <text evidence="1">The sequence shown here is derived from an EMBL/GenBank/DDBJ whole genome shotgun (WGS) entry which is preliminary data.</text>
</comment>
<gene>
    <name evidence="1" type="ORF">EYF80_051646</name>
</gene>
<dbReference type="AlphaFoldDB" id="A0A4Z2FAN4"/>
<organism evidence="1 2">
    <name type="scientific">Liparis tanakae</name>
    <name type="common">Tanaka's snailfish</name>
    <dbReference type="NCBI Taxonomy" id="230148"/>
    <lineage>
        <taxon>Eukaryota</taxon>
        <taxon>Metazoa</taxon>
        <taxon>Chordata</taxon>
        <taxon>Craniata</taxon>
        <taxon>Vertebrata</taxon>
        <taxon>Euteleostomi</taxon>
        <taxon>Actinopterygii</taxon>
        <taxon>Neopterygii</taxon>
        <taxon>Teleostei</taxon>
        <taxon>Neoteleostei</taxon>
        <taxon>Acanthomorphata</taxon>
        <taxon>Eupercaria</taxon>
        <taxon>Perciformes</taxon>
        <taxon>Cottioidei</taxon>
        <taxon>Cottales</taxon>
        <taxon>Liparidae</taxon>
        <taxon>Liparis</taxon>
    </lineage>
</organism>
<evidence type="ECO:0000313" key="1">
    <source>
        <dbReference type="EMBL" id="TNN38197.1"/>
    </source>
</evidence>
<reference evidence="1 2" key="1">
    <citation type="submission" date="2019-03" db="EMBL/GenBank/DDBJ databases">
        <title>First draft genome of Liparis tanakae, snailfish: a comprehensive survey of snailfish specific genes.</title>
        <authorList>
            <person name="Kim W."/>
            <person name="Song I."/>
            <person name="Jeong J.-H."/>
            <person name="Kim D."/>
            <person name="Kim S."/>
            <person name="Ryu S."/>
            <person name="Song J.Y."/>
            <person name="Lee S.K."/>
        </authorList>
    </citation>
    <scope>NUCLEOTIDE SEQUENCE [LARGE SCALE GENOMIC DNA]</scope>
    <source>
        <tissue evidence="1">Muscle</tissue>
    </source>
</reference>
<evidence type="ECO:0000313" key="2">
    <source>
        <dbReference type="Proteomes" id="UP000314294"/>
    </source>
</evidence>
<proteinExistence type="predicted"/>
<dbReference type="Proteomes" id="UP000314294">
    <property type="component" value="Unassembled WGS sequence"/>
</dbReference>
<sequence>MESTVSVALADRLPAAFCAVQLYTPMSSVFTLAMKKMSSSGITCILRSRAAGKSVPPSFCHAICGAGWPSAAHSSLAMVPVRMFCTSASYSTSPSFRQAVAIGESLLLDATQLSVTLLPRMAT</sequence>
<keyword evidence="2" id="KW-1185">Reference proteome</keyword>
<dbReference type="EMBL" id="SRLO01001396">
    <property type="protein sequence ID" value="TNN38197.1"/>
    <property type="molecule type" value="Genomic_DNA"/>
</dbReference>
<accession>A0A4Z2FAN4</accession>
<name>A0A4Z2FAN4_9TELE</name>
<dbReference type="OrthoDB" id="10638584at2759"/>